<protein>
    <submittedName>
        <fullName evidence="2">Uncharacterized protein</fullName>
    </submittedName>
</protein>
<organism evidence="2 3">
    <name type="scientific">Mycoplasma haemofelis (strain Ohio2)</name>
    <dbReference type="NCBI Taxonomy" id="859194"/>
    <lineage>
        <taxon>Bacteria</taxon>
        <taxon>Bacillati</taxon>
        <taxon>Mycoplasmatota</taxon>
        <taxon>Mollicutes</taxon>
        <taxon>Mycoplasmataceae</taxon>
        <taxon>Mycoplasma</taxon>
    </lineage>
</organism>
<evidence type="ECO:0000313" key="3">
    <source>
        <dbReference type="Proteomes" id="UP000007952"/>
    </source>
</evidence>
<dbReference type="BioCyc" id="MHAE859194:G1GR7-445-MONOMER"/>
<feature type="compositionally biased region" description="Basic and acidic residues" evidence="1">
    <location>
        <begin position="138"/>
        <end position="150"/>
    </location>
</feature>
<sequence>MNSIHKLGMLGLGGAATATSAYAGINYFQKNKSTISEHLTDNKYLLISSIDNPTHLELQWEAEFKSDKEKIKTLIGFTKDSDEEGGQALKEWCESKLKEDYSQGAKHLQEVKSYCVLRKVESQLTRNNKKILTNSSEDSEKWDKTYEQRKKTTQLSPRSQVGLEGSWPAGDTKTQDLPKIKEWCELKVQSYFLAHEDTYTNVYNWCTEDGVNVNPPTAQ</sequence>
<dbReference type="Proteomes" id="UP000007952">
    <property type="component" value="Chromosome"/>
</dbReference>
<feature type="region of interest" description="Disordered" evidence="1">
    <location>
        <begin position="131"/>
        <end position="173"/>
    </location>
</feature>
<reference evidence="2 3" key="1">
    <citation type="journal article" date="2011" name="J. Bacteriol.">
        <title>Complete genome sequences of two hemotropic Mycoplasmas, Mycoplasma haemofelis strain Ohio2 and Mycoplasma suis strain Illinois.</title>
        <authorList>
            <person name="Messick J.B."/>
            <person name="Santos A.P."/>
            <person name="Guimaraes A.M."/>
        </authorList>
    </citation>
    <scope>NUCLEOTIDE SEQUENCE [LARGE SCALE GENOMIC DNA]</scope>
    <source>
        <strain evidence="2 3">Ohio2</strain>
    </source>
</reference>
<dbReference type="HOGENOM" id="CLU_113690_0_0_14"/>
<reference key="2">
    <citation type="submission" date="2011-05" db="EMBL/GenBank/DDBJ databases">
        <title>The Genome of Mycoplasma haemofelis Strain Ohio2, a pathogenic hemoplasma of the cat.</title>
        <authorList>
            <person name="Santos A.P."/>
            <person name="Guimaraes A.M.S."/>
            <person name="SanMiguel P.J."/>
            <person name="Martin S.W."/>
            <person name="Messick J.B."/>
        </authorList>
    </citation>
    <scope>NUCLEOTIDE SEQUENCE</scope>
    <source>
        <strain>Ohio2</strain>
    </source>
</reference>
<evidence type="ECO:0000256" key="1">
    <source>
        <dbReference type="SAM" id="MobiDB-lite"/>
    </source>
</evidence>
<name>F6FHJ0_MYCHI</name>
<dbReference type="KEGG" id="mhf:MHF_0453"/>
<accession>F6FHJ0</accession>
<dbReference type="AlphaFoldDB" id="F6FHJ0"/>
<proteinExistence type="predicted"/>
<evidence type="ECO:0000313" key="2">
    <source>
        <dbReference type="EMBL" id="AEG72729.1"/>
    </source>
</evidence>
<dbReference type="EMBL" id="CP002808">
    <property type="protein sequence ID" value="AEG72729.1"/>
    <property type="molecule type" value="Genomic_DNA"/>
</dbReference>
<gene>
    <name evidence="2" type="ordered locus">MHF_0453</name>
</gene>
<dbReference type="STRING" id="859194.MHF_0453"/>